<keyword evidence="2" id="KW-1133">Transmembrane helix</keyword>
<keyword evidence="2" id="KW-0472">Membrane</keyword>
<evidence type="ECO:0000313" key="5">
    <source>
        <dbReference type="Proteomes" id="UP000295781"/>
    </source>
</evidence>
<gene>
    <name evidence="4" type="ORF">SOCEGT47_018490</name>
</gene>
<evidence type="ECO:0000259" key="3">
    <source>
        <dbReference type="PROSITE" id="PS50006"/>
    </source>
</evidence>
<dbReference type="AlphaFoldDB" id="A0A4P2PX33"/>
<feature type="region of interest" description="Disordered" evidence="1">
    <location>
        <begin position="105"/>
        <end position="126"/>
    </location>
</feature>
<dbReference type="EMBL" id="CP012670">
    <property type="protein sequence ID" value="AUX21367.1"/>
    <property type="molecule type" value="Genomic_DNA"/>
</dbReference>
<protein>
    <recommendedName>
        <fullName evidence="3">FHA domain-containing protein</fullName>
    </recommendedName>
</protein>
<reference evidence="4 5" key="1">
    <citation type="submission" date="2015-09" db="EMBL/GenBank/DDBJ databases">
        <title>Sorangium comparison.</title>
        <authorList>
            <person name="Zaburannyi N."/>
            <person name="Bunk B."/>
            <person name="Overmann J."/>
            <person name="Mueller R."/>
        </authorList>
    </citation>
    <scope>NUCLEOTIDE SEQUENCE [LARGE SCALE GENOMIC DNA]</scope>
    <source>
        <strain evidence="4 5">So ceGT47</strain>
    </source>
</reference>
<dbReference type="InterPro" id="IPR043504">
    <property type="entry name" value="Peptidase_S1_PA_chymotrypsin"/>
</dbReference>
<evidence type="ECO:0000256" key="2">
    <source>
        <dbReference type="SAM" id="Phobius"/>
    </source>
</evidence>
<accession>A0A4P2PX33</accession>
<dbReference type="InterPro" id="IPR000253">
    <property type="entry name" value="FHA_dom"/>
</dbReference>
<dbReference type="InterPro" id="IPR008984">
    <property type="entry name" value="SMAD_FHA_dom_sf"/>
</dbReference>
<dbReference type="Gene3D" id="2.60.200.20">
    <property type="match status" value="1"/>
</dbReference>
<dbReference type="CDD" id="cd00060">
    <property type="entry name" value="FHA"/>
    <property type="match status" value="1"/>
</dbReference>
<feature type="transmembrane region" description="Helical" evidence="2">
    <location>
        <begin position="283"/>
        <end position="302"/>
    </location>
</feature>
<feature type="domain" description="FHA" evidence="3">
    <location>
        <begin position="23"/>
        <end position="75"/>
    </location>
</feature>
<dbReference type="RefSeq" id="WP_242516504.1">
    <property type="nucleotide sequence ID" value="NZ_CP012670.1"/>
</dbReference>
<name>A0A4P2PX33_SORCE</name>
<organism evidence="4 5">
    <name type="scientific">Sorangium cellulosum</name>
    <name type="common">Polyangium cellulosum</name>
    <dbReference type="NCBI Taxonomy" id="56"/>
    <lineage>
        <taxon>Bacteria</taxon>
        <taxon>Pseudomonadati</taxon>
        <taxon>Myxococcota</taxon>
        <taxon>Polyangia</taxon>
        <taxon>Polyangiales</taxon>
        <taxon>Polyangiaceae</taxon>
        <taxon>Sorangium</taxon>
    </lineage>
</organism>
<evidence type="ECO:0000256" key="1">
    <source>
        <dbReference type="SAM" id="MobiDB-lite"/>
    </source>
</evidence>
<dbReference type="Proteomes" id="UP000295781">
    <property type="component" value="Chromosome"/>
</dbReference>
<dbReference type="PROSITE" id="PS50006">
    <property type="entry name" value="FHA_DOMAIN"/>
    <property type="match status" value="1"/>
</dbReference>
<proteinExistence type="predicted"/>
<dbReference type="Pfam" id="PF00498">
    <property type="entry name" value="FHA"/>
    <property type="match status" value="1"/>
</dbReference>
<sequence>MLRVVHTFGRNAGAVALHDRRVVRFGRAPDNDVVFDPNHDRDASSHHAEARLEAAGWVLYDLDSRNGTFVGGQRIKRHPLASGDEVTFGAKGPRVRIELVAHRAPGPSHAHAAPPPPGPARGHAAPAAVYPAPSAGYPAPAAGYPAPAAGYPAPAAGYPAPAAGYPAPAAGYPAPAAGHPAPAAGHPAPAAGHPAPAAGYPAPAAAFPAPAGYPAPAPAHPGPAALAPPAGARRVGERTIAMMISSAVAAATGRARPRGTVELNAMLHREVHAATAGQRRTTYLLASLLVVALASLAGLILYNRASHDEISRLRAELARLPPEDPRRKEIEQRLGTLHPSNANFGRNLHDRSRKGIFMLASGREGFCTAFAVRPSVLATNAHCISAARRRGGTIVALENEGRGQISFAVTSMRTHPQYRDSADQLTPDVGVVSISGRAAAVLSLAGREELAAAGAGDDVYLIGFPERLTDASNPVATFLAANVGRITAANGRPAAVAESWLIQHDARSTSGMSGSPIFNGQGKVIGINAGSYLEENDETIAGQKTEVVKTSPYKFGMRIDLLDAILR</sequence>
<dbReference type="SUPFAM" id="SSF49879">
    <property type="entry name" value="SMAD/FHA domain"/>
    <property type="match status" value="1"/>
</dbReference>
<dbReference type="SUPFAM" id="SSF101967">
    <property type="entry name" value="Adhesin YadA, collagen-binding domain"/>
    <property type="match status" value="1"/>
</dbReference>
<keyword evidence="2" id="KW-0812">Transmembrane</keyword>
<evidence type="ECO:0000313" key="4">
    <source>
        <dbReference type="EMBL" id="AUX21367.1"/>
    </source>
</evidence>
<dbReference type="InterPro" id="IPR011049">
    <property type="entry name" value="Serralysin-like_metalloprot_C"/>
</dbReference>
<dbReference type="InterPro" id="IPR009003">
    <property type="entry name" value="Peptidase_S1_PA"/>
</dbReference>
<dbReference type="SUPFAM" id="SSF50494">
    <property type="entry name" value="Trypsin-like serine proteases"/>
    <property type="match status" value="1"/>
</dbReference>
<dbReference type="SMART" id="SM00240">
    <property type="entry name" value="FHA"/>
    <property type="match status" value="1"/>
</dbReference>
<dbReference type="Pfam" id="PF13365">
    <property type="entry name" value="Trypsin_2"/>
    <property type="match status" value="1"/>
</dbReference>
<dbReference type="Gene3D" id="2.40.10.10">
    <property type="entry name" value="Trypsin-like serine proteases"/>
    <property type="match status" value="2"/>
</dbReference>